<dbReference type="Gene3D" id="3.30.1950.10">
    <property type="entry name" value="wza like domain"/>
    <property type="match status" value="1"/>
</dbReference>
<comment type="caution">
    <text evidence="18">The sequence shown here is derived from an EMBL/GenBank/DDBJ whole genome shotgun (WGS) entry which is preliminary data.</text>
</comment>
<dbReference type="InterPro" id="IPR054765">
    <property type="entry name" value="SLBB_dom"/>
</dbReference>
<reference evidence="18 19" key="1">
    <citation type="submission" date="2019-03" db="EMBL/GenBank/DDBJ databases">
        <title>Genomic Encyclopedia of Type Strains, Phase IV (KMG-IV): sequencing the most valuable type-strain genomes for metagenomic binning, comparative biology and taxonomic classification.</title>
        <authorList>
            <person name="Goeker M."/>
        </authorList>
    </citation>
    <scope>NUCLEOTIDE SEQUENCE [LARGE SCALE GENOMIC DNA]</scope>
    <source>
        <strain evidence="18 19">DSM 100055</strain>
    </source>
</reference>
<dbReference type="RefSeq" id="WP_134112085.1">
    <property type="nucleotide sequence ID" value="NZ_SOBG01000001.1"/>
</dbReference>
<feature type="domain" description="Polysaccharide export protein N-terminal" evidence="16">
    <location>
        <begin position="58"/>
        <end position="127"/>
    </location>
</feature>
<dbReference type="GO" id="GO:0046930">
    <property type="term" value="C:pore complex"/>
    <property type="evidence" value="ECO:0007669"/>
    <property type="project" value="UniProtKB-KW"/>
</dbReference>
<comment type="similarity">
    <text evidence="2">Belongs to the BexD/CtrA/VexA family.</text>
</comment>
<dbReference type="PANTHER" id="PTHR33619">
    <property type="entry name" value="POLYSACCHARIDE EXPORT PROTEIN GFCE-RELATED"/>
    <property type="match status" value="1"/>
</dbReference>
<evidence type="ECO:0000256" key="12">
    <source>
        <dbReference type="ARBA" id="ARBA00023139"/>
    </source>
</evidence>
<gene>
    <name evidence="18" type="ORF">EV215_0246</name>
</gene>
<evidence type="ECO:0000313" key="19">
    <source>
        <dbReference type="Proteomes" id="UP000294678"/>
    </source>
</evidence>
<keyword evidence="6" id="KW-0812">Transmembrane</keyword>
<dbReference type="Gene3D" id="3.10.560.10">
    <property type="entry name" value="Outer membrane lipoprotein wza domain like"/>
    <property type="match status" value="2"/>
</dbReference>
<keyword evidence="12" id="KW-0564">Palmitate</keyword>
<feature type="domain" description="SLBB" evidence="17">
    <location>
        <begin position="224"/>
        <end position="303"/>
    </location>
</feature>
<keyword evidence="10" id="KW-0626">Porin</keyword>
<dbReference type="InterPro" id="IPR003715">
    <property type="entry name" value="Poly_export_N"/>
</dbReference>
<keyword evidence="5" id="KW-0762">Sugar transport</keyword>
<evidence type="ECO:0000256" key="10">
    <source>
        <dbReference type="ARBA" id="ARBA00023114"/>
    </source>
</evidence>
<keyword evidence="11" id="KW-0472">Membrane</keyword>
<dbReference type="PROSITE" id="PS51257">
    <property type="entry name" value="PROKAR_LIPOPROTEIN"/>
    <property type="match status" value="1"/>
</dbReference>
<evidence type="ECO:0000256" key="14">
    <source>
        <dbReference type="ARBA" id="ARBA00023288"/>
    </source>
</evidence>
<evidence type="ECO:0000259" key="16">
    <source>
        <dbReference type="Pfam" id="PF02563"/>
    </source>
</evidence>
<proteinExistence type="inferred from homology"/>
<evidence type="ECO:0000256" key="3">
    <source>
        <dbReference type="ARBA" id="ARBA00022448"/>
    </source>
</evidence>
<keyword evidence="14" id="KW-0449">Lipoprotein</keyword>
<evidence type="ECO:0000256" key="8">
    <source>
        <dbReference type="ARBA" id="ARBA00023047"/>
    </source>
</evidence>
<evidence type="ECO:0000256" key="2">
    <source>
        <dbReference type="ARBA" id="ARBA00009450"/>
    </source>
</evidence>
<dbReference type="AlphaFoldDB" id="A0AA46E0B1"/>
<dbReference type="PANTHER" id="PTHR33619:SF3">
    <property type="entry name" value="POLYSACCHARIDE EXPORT PROTEIN GFCE-RELATED"/>
    <property type="match status" value="1"/>
</dbReference>
<dbReference type="Pfam" id="PF02563">
    <property type="entry name" value="Poly_export"/>
    <property type="match status" value="1"/>
</dbReference>
<keyword evidence="13" id="KW-0998">Cell outer membrane</keyword>
<dbReference type="GO" id="GO:0015288">
    <property type="term" value="F:porin activity"/>
    <property type="evidence" value="ECO:0007669"/>
    <property type="project" value="UniProtKB-KW"/>
</dbReference>
<keyword evidence="9" id="KW-0406">Ion transport</keyword>
<evidence type="ECO:0000313" key="18">
    <source>
        <dbReference type="EMBL" id="TDT72440.1"/>
    </source>
</evidence>
<evidence type="ECO:0000256" key="5">
    <source>
        <dbReference type="ARBA" id="ARBA00022597"/>
    </source>
</evidence>
<dbReference type="GO" id="GO:0006811">
    <property type="term" value="P:monoatomic ion transport"/>
    <property type="evidence" value="ECO:0007669"/>
    <property type="project" value="UniProtKB-KW"/>
</dbReference>
<evidence type="ECO:0000256" key="6">
    <source>
        <dbReference type="ARBA" id="ARBA00022692"/>
    </source>
</evidence>
<sequence length="339" mass="39364">MRFFFIILLLMLTISCSNNNTKTLYNFKDNNIKRETISDSEIKLSSAEIIKKFNKKIKEYKLKQGDIIELIPNDISFSKLELKITPDGKINLKDIGEIIAENKTIFQLQNEINKKLLNYYDNLNYIINLKQGNNSVYVWGNIAKPGEYKSNYEDTLIKILTKAGGINLNFEDLMDTKIYCKIIRKNEAIVIDLVDMIINNNLIGNVYLNDNDIIYVSIDKIKEKNIYVYGEITRAGKLEYEKNLTLIDVILRSGGFTKNSDLEKVYYIHKNDKKYDIRVLNFKNIKNINYNKLIVKPGDMVFVEKNNMSNFNDFLINVLEPLKAINLFTDTAVNINNLK</sequence>
<keyword evidence="3" id="KW-0813">Transport</keyword>
<accession>A0AA46E0B1</accession>
<feature type="signal peptide" evidence="15">
    <location>
        <begin position="1"/>
        <end position="19"/>
    </location>
</feature>
<evidence type="ECO:0000256" key="1">
    <source>
        <dbReference type="ARBA" id="ARBA00004571"/>
    </source>
</evidence>
<keyword evidence="4" id="KW-1134">Transmembrane beta strand</keyword>
<evidence type="ECO:0000256" key="11">
    <source>
        <dbReference type="ARBA" id="ARBA00023136"/>
    </source>
</evidence>
<evidence type="ECO:0000259" key="17">
    <source>
        <dbReference type="Pfam" id="PF22461"/>
    </source>
</evidence>
<keyword evidence="19" id="KW-1185">Reference proteome</keyword>
<evidence type="ECO:0000256" key="7">
    <source>
        <dbReference type="ARBA" id="ARBA00022729"/>
    </source>
</evidence>
<dbReference type="InterPro" id="IPR049712">
    <property type="entry name" value="Poly_export"/>
</dbReference>
<keyword evidence="7 15" id="KW-0732">Signal</keyword>
<protein>
    <submittedName>
        <fullName evidence="18">Protein involved in polysaccharide export with SLBB domain</fullName>
    </submittedName>
</protein>
<name>A0AA46E0B1_9FUSO</name>
<feature type="chain" id="PRO_5041402580" evidence="15">
    <location>
        <begin position="20"/>
        <end position="339"/>
    </location>
</feature>
<dbReference type="GO" id="GO:0009279">
    <property type="term" value="C:cell outer membrane"/>
    <property type="evidence" value="ECO:0007669"/>
    <property type="project" value="UniProtKB-SubCell"/>
</dbReference>
<organism evidence="18 19">
    <name type="scientific">Hypnocyclicus thermotrophus</name>
    <dbReference type="NCBI Taxonomy" id="1627895"/>
    <lineage>
        <taxon>Bacteria</taxon>
        <taxon>Fusobacteriati</taxon>
        <taxon>Fusobacteriota</taxon>
        <taxon>Fusobacteriia</taxon>
        <taxon>Fusobacteriales</taxon>
        <taxon>Fusobacteriaceae</taxon>
        <taxon>Hypnocyclicus</taxon>
    </lineage>
</organism>
<evidence type="ECO:0000256" key="13">
    <source>
        <dbReference type="ARBA" id="ARBA00023237"/>
    </source>
</evidence>
<dbReference type="GO" id="GO:0015159">
    <property type="term" value="F:polysaccharide transmembrane transporter activity"/>
    <property type="evidence" value="ECO:0007669"/>
    <property type="project" value="InterPro"/>
</dbReference>
<keyword evidence="8" id="KW-0625">Polysaccharide transport</keyword>
<comment type="subcellular location">
    <subcellularLocation>
        <location evidence="1">Cell outer membrane</location>
        <topology evidence="1">Multi-pass membrane protein</topology>
    </subcellularLocation>
</comment>
<dbReference type="EMBL" id="SOBG01000001">
    <property type="protein sequence ID" value="TDT72440.1"/>
    <property type="molecule type" value="Genomic_DNA"/>
</dbReference>
<dbReference type="Pfam" id="PF22461">
    <property type="entry name" value="SLBB_2"/>
    <property type="match status" value="1"/>
</dbReference>
<evidence type="ECO:0000256" key="9">
    <source>
        <dbReference type="ARBA" id="ARBA00023065"/>
    </source>
</evidence>
<dbReference type="Proteomes" id="UP000294678">
    <property type="component" value="Unassembled WGS sequence"/>
</dbReference>
<evidence type="ECO:0000256" key="15">
    <source>
        <dbReference type="SAM" id="SignalP"/>
    </source>
</evidence>
<evidence type="ECO:0000256" key="4">
    <source>
        <dbReference type="ARBA" id="ARBA00022452"/>
    </source>
</evidence>